<dbReference type="Pfam" id="PF07963">
    <property type="entry name" value="N_methyl"/>
    <property type="match status" value="1"/>
</dbReference>
<evidence type="ECO:0000313" key="3">
    <source>
        <dbReference type="Proteomes" id="UP001304847"/>
    </source>
</evidence>
<dbReference type="InterPro" id="IPR012902">
    <property type="entry name" value="N_methyl_site"/>
</dbReference>
<evidence type="ECO:0000313" key="2">
    <source>
        <dbReference type="EMBL" id="MEA9436198.1"/>
    </source>
</evidence>
<keyword evidence="1" id="KW-1133">Transmembrane helix</keyword>
<keyword evidence="1" id="KW-0472">Membrane</keyword>
<dbReference type="NCBIfam" id="TIGR02532">
    <property type="entry name" value="IV_pilin_GFxxxE"/>
    <property type="match status" value="1"/>
</dbReference>
<dbReference type="Proteomes" id="UP001304847">
    <property type="component" value="Unassembled WGS sequence"/>
</dbReference>
<accession>A0ABU5W8R9</accession>
<feature type="transmembrane region" description="Helical" evidence="1">
    <location>
        <begin position="6"/>
        <end position="31"/>
    </location>
</feature>
<keyword evidence="1" id="KW-0812">Transmembrane</keyword>
<dbReference type="RefSeq" id="WP_076492316.1">
    <property type="nucleotide sequence ID" value="NZ_JAYGOJ010000044.1"/>
</dbReference>
<proteinExistence type="predicted"/>
<reference evidence="2 3" key="1">
    <citation type="submission" date="2023-12" db="EMBL/GenBank/DDBJ databases">
        <title>Characterization of antibiotic resistance in Aeromonas spp. in hospital effluent.</title>
        <authorList>
            <person name="Negoseki B.R.S."/>
            <person name="Krul D."/>
            <person name="Siqueira A.C."/>
            <person name="Almeida M."/>
            <person name="Mesa D."/>
            <person name="Conte D."/>
            <person name="Dalla-Costa L.M."/>
        </authorList>
    </citation>
    <scope>NUCLEOTIDE SEQUENCE [LARGE SCALE GENOMIC DNA]</scope>
    <source>
        <strain evidence="2 3">36v</strain>
    </source>
</reference>
<comment type="caution">
    <text evidence="2">The sequence shown here is derived from an EMBL/GenBank/DDBJ whole genome shotgun (WGS) entry which is preliminary data.</text>
</comment>
<keyword evidence="3" id="KW-1185">Reference proteome</keyword>
<name>A0ABU5W8R9_AERCA</name>
<organism evidence="2 3">
    <name type="scientific">Aeromonas caviae</name>
    <name type="common">Aeromonas punctata</name>
    <dbReference type="NCBI Taxonomy" id="648"/>
    <lineage>
        <taxon>Bacteria</taxon>
        <taxon>Pseudomonadati</taxon>
        <taxon>Pseudomonadota</taxon>
        <taxon>Gammaproteobacteria</taxon>
        <taxon>Aeromonadales</taxon>
        <taxon>Aeromonadaceae</taxon>
        <taxon>Aeromonas</taxon>
    </lineage>
</organism>
<dbReference type="EMBL" id="JAYGOJ010000044">
    <property type="protein sequence ID" value="MEA9436198.1"/>
    <property type="molecule type" value="Genomic_DNA"/>
</dbReference>
<evidence type="ECO:0000256" key="1">
    <source>
        <dbReference type="SAM" id="Phobius"/>
    </source>
</evidence>
<gene>
    <name evidence="2" type="ORF">VCX44_10280</name>
</gene>
<sequence>MKKANNGFTLIEVLIALTIMATVSALVFRFVGESSFRISRVDKVQERISFEENVFNSLQDINPLKVQSGSGEIGDQHYEWSAEPISGVFPIRSEDTAQPGYDLQMYKITVNYSLDKGSNRKFSFELIGWHEK</sequence>
<protein>
    <submittedName>
        <fullName evidence="2">Type II secretion system protein</fullName>
    </submittedName>
</protein>